<feature type="region of interest" description="Disordered" evidence="1">
    <location>
        <begin position="1"/>
        <end position="53"/>
    </location>
</feature>
<protein>
    <submittedName>
        <fullName evidence="2">Uncharacterized protein</fullName>
    </submittedName>
</protein>
<feature type="compositionally biased region" description="Basic and acidic residues" evidence="1">
    <location>
        <begin position="654"/>
        <end position="671"/>
    </location>
</feature>
<feature type="compositionally biased region" description="Low complexity" evidence="1">
    <location>
        <begin position="542"/>
        <end position="610"/>
    </location>
</feature>
<feature type="compositionally biased region" description="Low complexity" evidence="1">
    <location>
        <begin position="465"/>
        <end position="500"/>
    </location>
</feature>
<reference evidence="2" key="1">
    <citation type="journal article" date="2020" name="Nature">
        <title>Giant virus diversity and host interactions through global metagenomics.</title>
        <authorList>
            <person name="Schulz F."/>
            <person name="Roux S."/>
            <person name="Paez-Espino D."/>
            <person name="Jungbluth S."/>
            <person name="Walsh D.A."/>
            <person name="Denef V.J."/>
            <person name="McMahon K.D."/>
            <person name="Konstantinidis K.T."/>
            <person name="Eloe-Fadrosh E.A."/>
            <person name="Kyrpides N.C."/>
            <person name="Woyke T."/>
        </authorList>
    </citation>
    <scope>NUCLEOTIDE SEQUENCE</scope>
    <source>
        <strain evidence="2">GVMAG-M-3300020595-32</strain>
    </source>
</reference>
<name>A0A6C0CGE3_9ZZZZ</name>
<feature type="compositionally biased region" description="Low complexity" evidence="1">
    <location>
        <begin position="509"/>
        <end position="533"/>
    </location>
</feature>
<accession>A0A6C0CGE3</accession>
<dbReference type="AlphaFoldDB" id="A0A6C0CGE3"/>
<sequence>MGRRTLRKTNQRKINQRKTNQRKTNQRRSTIRKTNQRKINQRKTNQRKTTLRKKYVGGDGGDFKSVVLSILNDTYIPFLPTTSAINDKDQCNNYLKCVSAFDLLTIIGNNKKFSNSKSITSIVKEIDSDNTEIFKVLGDLTKLPVSRKVMSKFMINCARLRQNQLLKQLREYILECEDYLSIKYINWYKVVLGLITLDDEFESTILSEIKDRRIFIDTDNFKYGLEILYNDNSVKNMFKKRILDCGHKPQGFFDKLMGTISWDSYNDCFKCSENKCIVYLDENYKSFLHKKHKIRSIDKIKILIYIELRLRLFSKYIALEGLRITKKKFSKVKSILNKIYKDDSNRGKLHNNDTKQFVMGTIFGGGDKQEDLINGQQLDAGLGVELDAPPGAELDAPPGAELDAPPGAELDAPPNAQLDAPLGAPPGDPASSEPGGQLGDPFGVEPGAPASSEPGAQLGDPFGVEPGAPASSEPGAPASSEPGAPASSEPGAPASSEPGAQLGDPFGVEPGAPASSEPGAPASSEPGAPASGELDAPSGAKPGAEPGAPLGAEPGAPLGAEPGAPLGAEPGAPLGAEPGAPFGAEPGAPLGAEPGAPFGAEPGAPFGAELDAPDSAELATQLGNELGAPPGAEQIAPPGGELGDSTGDNLDTSDSQKKEDKQTISDKNSKEENINSSSIIYLTYSDTKSYDYSEEQIEQLNNQRVMVAKGINRAMKELTGSTSDETFKVYRVRFGPQTTSVEVVINITGDENLTEESIKDKIITSITKKGKDSIQKKLFLAELGILKDIYYDGISRNTQLQSLPAQYKRVMLQMPGIYPISEKDRINFEEKIITSIIEILDGTIEIERIHLERVSRVTNKNDEVVVQFLIMDGTPGSKTSNEILMEFKNNYNLGESKYSNTYRISNVVFGDPSIILDGSDVEIPNTLSEEKELVEEVDKTTLNKLEGEYRRTSYYGCELTLNDLKNNLITSSTPLFNECEGNIYQYFNGYIGTQ</sequence>
<proteinExistence type="predicted"/>
<organism evidence="2">
    <name type="scientific">viral metagenome</name>
    <dbReference type="NCBI Taxonomy" id="1070528"/>
    <lineage>
        <taxon>unclassified sequences</taxon>
        <taxon>metagenomes</taxon>
        <taxon>organismal metagenomes</taxon>
    </lineage>
</organism>
<evidence type="ECO:0000256" key="1">
    <source>
        <dbReference type="SAM" id="MobiDB-lite"/>
    </source>
</evidence>
<dbReference type="EMBL" id="MN739396">
    <property type="protein sequence ID" value="QHT02635.1"/>
    <property type="molecule type" value="Genomic_DNA"/>
</dbReference>
<feature type="region of interest" description="Disordered" evidence="1">
    <location>
        <begin position="383"/>
        <end position="671"/>
    </location>
</feature>
<evidence type="ECO:0000313" key="2">
    <source>
        <dbReference type="EMBL" id="QHT02635.1"/>
    </source>
</evidence>